<reference evidence="1 2" key="1">
    <citation type="submission" date="2019-06" db="EMBL/GenBank/DDBJ databases">
        <title>Sequencing the genomes of 1000 actinobacteria strains.</title>
        <authorList>
            <person name="Klenk H.-P."/>
        </authorList>
    </citation>
    <scope>NUCLEOTIDE SEQUENCE [LARGE SCALE GENOMIC DNA]</scope>
    <source>
        <strain evidence="1 2">DSM 18031</strain>
    </source>
</reference>
<evidence type="ECO:0000313" key="1">
    <source>
        <dbReference type="EMBL" id="TQM65302.1"/>
    </source>
</evidence>
<dbReference type="EMBL" id="VFPN01000001">
    <property type="protein sequence ID" value="TQM65302.1"/>
    <property type="molecule type" value="Genomic_DNA"/>
</dbReference>
<protein>
    <submittedName>
        <fullName evidence="1">Uncharacterized protein</fullName>
    </submittedName>
</protein>
<name>A0A543I3Y0_9MICO</name>
<comment type="caution">
    <text evidence="1">The sequence shown here is derived from an EMBL/GenBank/DDBJ whole genome shotgun (WGS) entry which is preliminary data.</text>
</comment>
<accession>A0A543I3Y0</accession>
<dbReference type="PROSITE" id="PS51257">
    <property type="entry name" value="PROKAR_LIPOPROTEIN"/>
    <property type="match status" value="1"/>
</dbReference>
<proteinExistence type="predicted"/>
<dbReference type="RefSeq" id="WP_141914988.1">
    <property type="nucleotide sequence ID" value="NZ_BAAAYS010000013.1"/>
</dbReference>
<gene>
    <name evidence="1" type="ORF">FB466_0096</name>
</gene>
<organism evidence="1 2">
    <name type="scientific">Klugiella xanthotipulae</name>
    <dbReference type="NCBI Taxonomy" id="244735"/>
    <lineage>
        <taxon>Bacteria</taxon>
        <taxon>Bacillati</taxon>
        <taxon>Actinomycetota</taxon>
        <taxon>Actinomycetes</taxon>
        <taxon>Micrococcales</taxon>
        <taxon>Microbacteriaceae</taxon>
        <taxon>Klugiella</taxon>
    </lineage>
</organism>
<keyword evidence="2" id="KW-1185">Reference proteome</keyword>
<dbReference type="AlphaFoldDB" id="A0A543I3Y0"/>
<evidence type="ECO:0000313" key="2">
    <source>
        <dbReference type="Proteomes" id="UP000318331"/>
    </source>
</evidence>
<dbReference type="Proteomes" id="UP000318331">
    <property type="component" value="Unassembled WGS sequence"/>
</dbReference>
<sequence length="143" mass="16178">MNTRNEPYADALSVAWPVLVSFTTAGCVYPMPRPSREYSLSEAAPLFDGGVHITNVAYYTQRTCDNHIPFGRRQRALRVLKPHPQTMERLRFERNTRERIDTTMNVLLGKLTPAEAAARLGVECDEVTAWVSRLMMLPTAPID</sequence>